<evidence type="ECO:0000313" key="4">
    <source>
        <dbReference type="Proteomes" id="UP000827892"/>
    </source>
</evidence>
<feature type="chain" id="PRO_5041967363" evidence="2">
    <location>
        <begin position="19"/>
        <end position="543"/>
    </location>
</feature>
<proteinExistence type="predicted"/>
<dbReference type="Proteomes" id="UP000827892">
    <property type="component" value="Chromosome III"/>
</dbReference>
<evidence type="ECO:0000256" key="2">
    <source>
        <dbReference type="SAM" id="SignalP"/>
    </source>
</evidence>
<feature type="signal peptide" evidence="2">
    <location>
        <begin position="1"/>
        <end position="18"/>
    </location>
</feature>
<gene>
    <name evidence="3" type="ORF">L3Y34_002623</name>
</gene>
<feature type="compositionally biased region" description="Low complexity" evidence="1">
    <location>
        <begin position="242"/>
        <end position="264"/>
    </location>
</feature>
<feature type="compositionally biased region" description="Basic residues" evidence="1">
    <location>
        <begin position="265"/>
        <end position="285"/>
    </location>
</feature>
<feature type="compositionally biased region" description="Polar residues" evidence="1">
    <location>
        <begin position="420"/>
        <end position="432"/>
    </location>
</feature>
<feature type="compositionally biased region" description="Low complexity" evidence="1">
    <location>
        <begin position="317"/>
        <end position="328"/>
    </location>
</feature>
<feature type="compositionally biased region" description="Basic residues" evidence="1">
    <location>
        <begin position="292"/>
        <end position="310"/>
    </location>
</feature>
<dbReference type="AlphaFoldDB" id="A0AAE9ISS9"/>
<accession>A0AAE9ISS9</accession>
<evidence type="ECO:0000256" key="1">
    <source>
        <dbReference type="SAM" id="MobiDB-lite"/>
    </source>
</evidence>
<feature type="compositionally biased region" description="Basic and acidic residues" evidence="1">
    <location>
        <begin position="444"/>
        <end position="454"/>
    </location>
</feature>
<feature type="region of interest" description="Disordered" evidence="1">
    <location>
        <begin position="234"/>
        <end position="463"/>
    </location>
</feature>
<name>A0AAE9ISS9_CAEBR</name>
<sequence>MILWNVLFHLAWLGLASADWASTQQACSNGNDMYQDKVLKIRNPDGNVTVWDVNETIELEQESGVLLISVAPNTTLELKYVDTEALSVVVGDGDWRYPYGKAIRVFYETRNFCDEEHTRGVRYIHFQEMNSLRDTSDELVLRYEHVCGPLTQRIPSLAITWKKDGNCPGPLSETNVVERDLISGSYYLSRNIQVTENSIREGLQGSVAVMMTAKGMGNLTSSTHSASISNMTTALAKKKTASSKAPKSPKSPKSTKSAKTVTTKTKSKSRMRQPRKAKKSKKSKKGFFSCCAKKRKVKRSSKKSGGKKLARSPAPKKPAGAGKAGKSSKSAKKSSKEKPTPPPPEASLQKVQQQKKPDASAKLLPQAKPAPLRSMSSEPIPPPPPQAAPLAPALPLLPPPSSTTPTTPTTSGVTDPMVTAPTSQPPSSEMPTQPSPPVIAHPSQEVRKPSKEESGPDDEDLADRRKHIAYPASKFFMTQFVKDECRVRRWIYEESTPLSMESNVKYMLKQASQKLEQCQTDKDRRGDMLKDLNELSRILDDGN</sequence>
<keyword evidence="2" id="KW-0732">Signal</keyword>
<evidence type="ECO:0000313" key="3">
    <source>
        <dbReference type="EMBL" id="ULU03162.1"/>
    </source>
</evidence>
<dbReference type="EMBL" id="CP090893">
    <property type="protein sequence ID" value="ULU03162.1"/>
    <property type="molecule type" value="Genomic_DNA"/>
</dbReference>
<protein>
    <submittedName>
        <fullName evidence="3">Uncharacterized protein</fullName>
    </submittedName>
</protein>
<reference evidence="3 4" key="1">
    <citation type="submission" date="2022-05" db="EMBL/GenBank/DDBJ databases">
        <title>Chromosome-level reference genomes for two strains of Caenorhabditis briggsae: an improved platform for comparative genomics.</title>
        <authorList>
            <person name="Stevens L."/>
            <person name="Andersen E.C."/>
        </authorList>
    </citation>
    <scope>NUCLEOTIDE SEQUENCE [LARGE SCALE GENOMIC DNA]</scope>
    <source>
        <strain evidence="3">QX1410_ONT</strain>
        <tissue evidence="3">Whole-organism</tissue>
    </source>
</reference>
<organism evidence="3 4">
    <name type="scientific">Caenorhabditis briggsae</name>
    <dbReference type="NCBI Taxonomy" id="6238"/>
    <lineage>
        <taxon>Eukaryota</taxon>
        <taxon>Metazoa</taxon>
        <taxon>Ecdysozoa</taxon>
        <taxon>Nematoda</taxon>
        <taxon>Chromadorea</taxon>
        <taxon>Rhabditida</taxon>
        <taxon>Rhabditina</taxon>
        <taxon>Rhabditomorpha</taxon>
        <taxon>Rhabditoidea</taxon>
        <taxon>Rhabditidae</taxon>
        <taxon>Peloderinae</taxon>
        <taxon>Caenorhabditis</taxon>
    </lineage>
</organism>